<evidence type="ECO:0000313" key="1">
    <source>
        <dbReference type="EMBL" id="KAJ0096647.1"/>
    </source>
</evidence>
<dbReference type="EMBL" id="CM047901">
    <property type="protein sequence ID" value="KAJ0096647.1"/>
    <property type="molecule type" value="Genomic_DNA"/>
</dbReference>
<protein>
    <submittedName>
        <fullName evidence="1">Uncharacterized protein</fullName>
    </submittedName>
</protein>
<proteinExistence type="predicted"/>
<organism evidence="1 2">
    <name type="scientific">Pistacia atlantica</name>
    <dbReference type="NCBI Taxonomy" id="434234"/>
    <lineage>
        <taxon>Eukaryota</taxon>
        <taxon>Viridiplantae</taxon>
        <taxon>Streptophyta</taxon>
        <taxon>Embryophyta</taxon>
        <taxon>Tracheophyta</taxon>
        <taxon>Spermatophyta</taxon>
        <taxon>Magnoliopsida</taxon>
        <taxon>eudicotyledons</taxon>
        <taxon>Gunneridae</taxon>
        <taxon>Pentapetalae</taxon>
        <taxon>rosids</taxon>
        <taxon>malvids</taxon>
        <taxon>Sapindales</taxon>
        <taxon>Anacardiaceae</taxon>
        <taxon>Pistacia</taxon>
    </lineage>
</organism>
<comment type="caution">
    <text evidence="1">The sequence shown here is derived from an EMBL/GenBank/DDBJ whole genome shotgun (WGS) entry which is preliminary data.</text>
</comment>
<name>A0ACC1BCR5_9ROSI</name>
<gene>
    <name evidence="1" type="ORF">Patl1_29186</name>
</gene>
<sequence>MYVRQLSIFPLHFYLISVLLGNILICTFQDGWTPLHLAVQARRTDIVKLLLIKGADKTLKNLPIVPLHFYFISVLLGNVLICTFQDGWTPLHLAVQARRTDIVKLLLIKGADKTLKNQEGLTPLDLCLYSGKDTRTYELIKLLKQLPKHDPSNGELELTSNRQGNLSFSFSLSFISDQLLTMNGAAQSNVRTVSGFNPTFLDQSKTYVTCCSVSIGVQLCFRTAKKRCRYPQSVILSCKSSRRSFVVRSSSHADHHDHDFLPASLLVPETVLHYRMRRQGFLENINWQSSSSSSSSNKLLPFPFRAKISRDDVTSIGQHFLRRFQSPTIFLKISCDGDFLLPIIVGEFAVEKILDALLGEDNGDCPDQFQFVKNLVDELGYEVWS</sequence>
<keyword evidence="2" id="KW-1185">Reference proteome</keyword>
<dbReference type="Proteomes" id="UP001164250">
    <property type="component" value="Chromosome 5"/>
</dbReference>
<evidence type="ECO:0000313" key="2">
    <source>
        <dbReference type="Proteomes" id="UP001164250"/>
    </source>
</evidence>
<reference evidence="2" key="1">
    <citation type="journal article" date="2023" name="G3 (Bethesda)">
        <title>Genome assembly and association tests identify interacting loci associated with vigor, precocity, and sex in interspecific pistachio rootstocks.</title>
        <authorList>
            <person name="Palmer W."/>
            <person name="Jacygrad E."/>
            <person name="Sagayaradj S."/>
            <person name="Cavanaugh K."/>
            <person name="Han R."/>
            <person name="Bertier L."/>
            <person name="Beede B."/>
            <person name="Kafkas S."/>
            <person name="Golino D."/>
            <person name="Preece J."/>
            <person name="Michelmore R."/>
        </authorList>
    </citation>
    <scope>NUCLEOTIDE SEQUENCE [LARGE SCALE GENOMIC DNA]</scope>
</reference>
<accession>A0ACC1BCR5</accession>